<reference evidence="3 4" key="1">
    <citation type="submission" date="2024-06" db="EMBL/GenBank/DDBJ databases">
        <title>The Natural Products Discovery Center: Release of the First 8490 Sequenced Strains for Exploring Actinobacteria Biosynthetic Diversity.</title>
        <authorList>
            <person name="Kalkreuter E."/>
            <person name="Kautsar S.A."/>
            <person name="Yang D."/>
            <person name="Bader C.D."/>
            <person name="Teijaro C.N."/>
            <person name="Fluegel L."/>
            <person name="Davis C.M."/>
            <person name="Simpson J.R."/>
            <person name="Lauterbach L."/>
            <person name="Steele A.D."/>
            <person name="Gui C."/>
            <person name="Meng S."/>
            <person name="Li G."/>
            <person name="Viehrig K."/>
            <person name="Ye F."/>
            <person name="Su P."/>
            <person name="Kiefer A.F."/>
            <person name="Nichols A."/>
            <person name="Cepeda A.J."/>
            <person name="Yan W."/>
            <person name="Fan B."/>
            <person name="Jiang Y."/>
            <person name="Adhikari A."/>
            <person name="Zheng C.-J."/>
            <person name="Schuster L."/>
            <person name="Cowan T.M."/>
            <person name="Smanski M.J."/>
            <person name="Chevrette M.G."/>
            <person name="De Carvalho L.P.S."/>
            <person name="Shen B."/>
        </authorList>
    </citation>
    <scope>NUCLEOTIDE SEQUENCE [LARGE SCALE GENOMIC DNA]</scope>
    <source>
        <strain evidence="3 4">NPDC048946</strain>
    </source>
</reference>
<sequence>MRPTRGSAPSPGQIWFASVPFDDVAEAKDRPCLVVGTGPRGVDILKITSQDKSGRPGYIRMPVAGWDKSATHDSWLELDRPRRIARSAFRRPLGICDEAVWRQVSRHHNDR</sequence>
<proteinExistence type="inferred from homology"/>
<evidence type="ECO:0000256" key="2">
    <source>
        <dbReference type="ARBA" id="ARBA00022649"/>
    </source>
</evidence>
<organism evidence="3 4">
    <name type="scientific">Streptodolium elevatio</name>
    <dbReference type="NCBI Taxonomy" id="3157996"/>
    <lineage>
        <taxon>Bacteria</taxon>
        <taxon>Bacillati</taxon>
        <taxon>Actinomycetota</taxon>
        <taxon>Actinomycetes</taxon>
        <taxon>Kitasatosporales</taxon>
        <taxon>Streptomycetaceae</taxon>
        <taxon>Streptodolium</taxon>
    </lineage>
</organism>
<gene>
    <name evidence="3" type="ORF">AB0C36_25155</name>
</gene>
<accession>A0ABV3DM08</accession>
<dbReference type="Pfam" id="PF02452">
    <property type="entry name" value="PemK_toxin"/>
    <property type="match status" value="1"/>
</dbReference>
<protein>
    <submittedName>
        <fullName evidence="3">Type II toxin-antitoxin system PemK/MazF family toxin</fullName>
    </submittedName>
</protein>
<comment type="caution">
    <text evidence="3">The sequence shown here is derived from an EMBL/GenBank/DDBJ whole genome shotgun (WGS) entry which is preliminary data.</text>
</comment>
<keyword evidence="2" id="KW-1277">Toxin-antitoxin system</keyword>
<dbReference type="Gene3D" id="2.30.30.110">
    <property type="match status" value="1"/>
</dbReference>
<dbReference type="InterPro" id="IPR011067">
    <property type="entry name" value="Plasmid_toxin/cell-grow_inhib"/>
</dbReference>
<dbReference type="InterPro" id="IPR003477">
    <property type="entry name" value="PemK-like"/>
</dbReference>
<dbReference type="RefSeq" id="WP_358357722.1">
    <property type="nucleotide sequence ID" value="NZ_JBEZFP010000072.1"/>
</dbReference>
<evidence type="ECO:0000313" key="3">
    <source>
        <dbReference type="EMBL" id="MEU8136787.1"/>
    </source>
</evidence>
<comment type="similarity">
    <text evidence="1">Belongs to the PemK/MazF family.</text>
</comment>
<keyword evidence="4" id="KW-1185">Reference proteome</keyword>
<evidence type="ECO:0000256" key="1">
    <source>
        <dbReference type="ARBA" id="ARBA00007521"/>
    </source>
</evidence>
<name>A0ABV3DM08_9ACTN</name>
<evidence type="ECO:0000313" key="4">
    <source>
        <dbReference type="Proteomes" id="UP001551482"/>
    </source>
</evidence>
<dbReference type="Proteomes" id="UP001551482">
    <property type="component" value="Unassembled WGS sequence"/>
</dbReference>
<dbReference type="SUPFAM" id="SSF50118">
    <property type="entry name" value="Cell growth inhibitor/plasmid maintenance toxic component"/>
    <property type="match status" value="1"/>
</dbReference>
<dbReference type="EMBL" id="JBEZFP010000072">
    <property type="protein sequence ID" value="MEU8136787.1"/>
    <property type="molecule type" value="Genomic_DNA"/>
</dbReference>